<evidence type="ECO:0000313" key="1">
    <source>
        <dbReference type="EMBL" id="KMQ90941.1"/>
    </source>
</evidence>
<gene>
    <name evidence="1" type="ORF">RF55_9249</name>
</gene>
<keyword evidence="2" id="KW-1185">Reference proteome</keyword>
<proteinExistence type="predicted"/>
<sequence length="106" mass="12069">MENIPTAISMLPETADLIVTASVCLHNYVLKEEQHSGHKMYSQEPISNNNTNQDSPWINIPNVLEKDNDVINAEAQRSTLSDYYVSESGKVEWQHDYVQRGVYADE</sequence>
<accession>A0A0J7KL32</accession>
<protein>
    <submittedName>
        <fullName evidence="1">Nuclease harbi1</fullName>
    </submittedName>
</protein>
<dbReference type="PaxDb" id="67767-A0A0J7KL32"/>
<dbReference type="EMBL" id="LBMM01006099">
    <property type="protein sequence ID" value="KMQ90941.1"/>
    <property type="molecule type" value="Genomic_DNA"/>
</dbReference>
<dbReference type="OrthoDB" id="7692402at2759"/>
<dbReference type="AlphaFoldDB" id="A0A0J7KL32"/>
<dbReference type="Proteomes" id="UP000036403">
    <property type="component" value="Unassembled WGS sequence"/>
</dbReference>
<evidence type="ECO:0000313" key="2">
    <source>
        <dbReference type="Proteomes" id="UP000036403"/>
    </source>
</evidence>
<reference evidence="1 2" key="1">
    <citation type="submission" date="2015-04" db="EMBL/GenBank/DDBJ databases">
        <title>Lasius niger genome sequencing.</title>
        <authorList>
            <person name="Konorov E.A."/>
            <person name="Nikitin M.A."/>
            <person name="Kirill M.V."/>
            <person name="Chang P."/>
        </authorList>
    </citation>
    <scope>NUCLEOTIDE SEQUENCE [LARGE SCALE GENOMIC DNA]</scope>
    <source>
        <tissue evidence="1">Whole</tissue>
    </source>
</reference>
<organism evidence="1 2">
    <name type="scientific">Lasius niger</name>
    <name type="common">Black garden ant</name>
    <dbReference type="NCBI Taxonomy" id="67767"/>
    <lineage>
        <taxon>Eukaryota</taxon>
        <taxon>Metazoa</taxon>
        <taxon>Ecdysozoa</taxon>
        <taxon>Arthropoda</taxon>
        <taxon>Hexapoda</taxon>
        <taxon>Insecta</taxon>
        <taxon>Pterygota</taxon>
        <taxon>Neoptera</taxon>
        <taxon>Endopterygota</taxon>
        <taxon>Hymenoptera</taxon>
        <taxon>Apocrita</taxon>
        <taxon>Aculeata</taxon>
        <taxon>Formicoidea</taxon>
        <taxon>Formicidae</taxon>
        <taxon>Formicinae</taxon>
        <taxon>Lasius</taxon>
        <taxon>Lasius</taxon>
    </lineage>
</organism>
<name>A0A0J7KL32_LASNI</name>
<comment type="caution">
    <text evidence="1">The sequence shown here is derived from an EMBL/GenBank/DDBJ whole genome shotgun (WGS) entry which is preliminary data.</text>
</comment>